<gene>
    <name evidence="9" type="ORF">SK1126_1459</name>
</gene>
<dbReference type="Pfam" id="PF02661">
    <property type="entry name" value="Fic"/>
    <property type="match status" value="1"/>
</dbReference>
<comment type="catalytic activity">
    <reaction evidence="6">
        <text>L-threonyl-[protein] + ATP = 3-O-(5'-adenylyl)-L-threonyl-[protein] + diphosphate</text>
        <dbReference type="Rhea" id="RHEA:54292"/>
        <dbReference type="Rhea" id="RHEA-COMP:11060"/>
        <dbReference type="Rhea" id="RHEA-COMP:13847"/>
        <dbReference type="ChEBI" id="CHEBI:30013"/>
        <dbReference type="ChEBI" id="CHEBI:30616"/>
        <dbReference type="ChEBI" id="CHEBI:33019"/>
        <dbReference type="ChEBI" id="CHEBI:138113"/>
        <dbReference type="EC" id="2.7.7.108"/>
    </reaction>
</comment>
<dbReference type="Proteomes" id="UP000028093">
    <property type="component" value="Unassembled WGS sequence"/>
</dbReference>
<dbReference type="Gene3D" id="1.10.3290.10">
    <property type="entry name" value="Fido-like domain"/>
    <property type="match status" value="1"/>
</dbReference>
<dbReference type="EMBL" id="JPFT01000007">
    <property type="protein sequence ID" value="KEQ32212.1"/>
    <property type="molecule type" value="Genomic_DNA"/>
</dbReference>
<evidence type="ECO:0000313" key="10">
    <source>
        <dbReference type="Proteomes" id="UP000028093"/>
    </source>
</evidence>
<dbReference type="InterPro" id="IPR003812">
    <property type="entry name" value="Fido"/>
</dbReference>
<keyword evidence="1" id="KW-0808">Transferase</keyword>
<evidence type="ECO:0000313" key="9">
    <source>
        <dbReference type="EMBL" id="KEQ32212.1"/>
    </source>
</evidence>
<keyword evidence="2" id="KW-0548">Nucleotidyltransferase</keyword>
<reference evidence="9 10" key="1">
    <citation type="submission" date="2014-05" db="EMBL/GenBank/DDBJ databases">
        <authorList>
            <person name="Daugherty S.C."/>
            <person name="Tallon L.J."/>
            <person name="Sadzewicz L."/>
            <person name="Kilian M."/>
            <person name="Tettelin H."/>
        </authorList>
    </citation>
    <scope>NUCLEOTIDE SEQUENCE [LARGE SCALE GENOMIC DNA]</scope>
    <source>
        <strain evidence="9 10">SK1126</strain>
    </source>
</reference>
<keyword evidence="4" id="KW-0067">ATP-binding</keyword>
<dbReference type="EC" id="2.7.7.108" evidence="5"/>
<evidence type="ECO:0000259" key="8">
    <source>
        <dbReference type="PROSITE" id="PS51459"/>
    </source>
</evidence>
<dbReference type="PROSITE" id="PS51459">
    <property type="entry name" value="FIDO"/>
    <property type="match status" value="1"/>
</dbReference>
<evidence type="ECO:0000256" key="2">
    <source>
        <dbReference type="ARBA" id="ARBA00022695"/>
    </source>
</evidence>
<proteinExistence type="predicted"/>
<feature type="domain" description="Fido" evidence="8">
    <location>
        <begin position="92"/>
        <end position="240"/>
    </location>
</feature>
<dbReference type="PANTHER" id="PTHR39560:SF1">
    <property type="entry name" value="PROTEIN ADENYLYLTRANSFERASE FIC-RELATED"/>
    <property type="match status" value="1"/>
</dbReference>
<dbReference type="InterPro" id="IPR036597">
    <property type="entry name" value="Fido-like_dom_sf"/>
</dbReference>
<dbReference type="GO" id="GO:0051302">
    <property type="term" value="P:regulation of cell division"/>
    <property type="evidence" value="ECO:0007669"/>
    <property type="project" value="TreeGrafter"/>
</dbReference>
<sequence length="256" mass="29751">MTPTYEIDNPSLSYQTKLDLWETGFGLQKVDNLEPSLYMRELAEQNSQGKLTYQEVYDQVTTYHQKIDDSTREADLVAMRIVELLSSNAFKFAPTTLKLIHKELFFGLLPQGIPLGEYRSYNITKNEAVLNGDSVIYDDFRTVADSLAYDFQQESQFDYQGKSEIEVVKHIKTFISGIWQIHPFGEGNTRTITVFLIKYLRTMGFQVDNKPFQENAKYFRDALVLDNAKLFQKKTEYLERFFENLLLGGQHDLEID</sequence>
<dbReference type="SUPFAM" id="SSF140931">
    <property type="entry name" value="Fic-like"/>
    <property type="match status" value="1"/>
</dbReference>
<organism evidence="9 10">
    <name type="scientific">Streptococcus mitis</name>
    <dbReference type="NCBI Taxonomy" id="28037"/>
    <lineage>
        <taxon>Bacteria</taxon>
        <taxon>Bacillati</taxon>
        <taxon>Bacillota</taxon>
        <taxon>Bacilli</taxon>
        <taxon>Lactobacillales</taxon>
        <taxon>Streptococcaceae</taxon>
        <taxon>Streptococcus</taxon>
        <taxon>Streptococcus mitis group</taxon>
    </lineage>
</organism>
<accession>A0A081PND9</accession>
<keyword evidence="3" id="KW-0547">Nucleotide-binding</keyword>
<dbReference type="PANTHER" id="PTHR39560">
    <property type="entry name" value="PROTEIN ADENYLYLTRANSFERASE FIC-RELATED"/>
    <property type="match status" value="1"/>
</dbReference>
<name>A0A081PND9_STRMT</name>
<dbReference type="RefSeq" id="WP_033682201.1">
    <property type="nucleotide sequence ID" value="NZ_JPFT01000007.1"/>
</dbReference>
<dbReference type="GO" id="GO:0005524">
    <property type="term" value="F:ATP binding"/>
    <property type="evidence" value="ECO:0007669"/>
    <property type="project" value="UniProtKB-KW"/>
</dbReference>
<evidence type="ECO:0000256" key="1">
    <source>
        <dbReference type="ARBA" id="ARBA00022679"/>
    </source>
</evidence>
<comment type="catalytic activity">
    <reaction evidence="7">
        <text>L-tyrosyl-[protein] + ATP = O-(5'-adenylyl)-L-tyrosyl-[protein] + diphosphate</text>
        <dbReference type="Rhea" id="RHEA:54288"/>
        <dbReference type="Rhea" id="RHEA-COMP:10136"/>
        <dbReference type="Rhea" id="RHEA-COMP:13846"/>
        <dbReference type="ChEBI" id="CHEBI:30616"/>
        <dbReference type="ChEBI" id="CHEBI:33019"/>
        <dbReference type="ChEBI" id="CHEBI:46858"/>
        <dbReference type="ChEBI" id="CHEBI:83624"/>
        <dbReference type="EC" id="2.7.7.108"/>
    </reaction>
</comment>
<evidence type="ECO:0000256" key="7">
    <source>
        <dbReference type="ARBA" id="ARBA00048696"/>
    </source>
</evidence>
<comment type="caution">
    <text evidence="9">The sequence shown here is derived from an EMBL/GenBank/DDBJ whole genome shotgun (WGS) entry which is preliminary data.</text>
</comment>
<dbReference type="AlphaFoldDB" id="A0A081PND9"/>
<evidence type="ECO:0000256" key="6">
    <source>
        <dbReference type="ARBA" id="ARBA00047939"/>
    </source>
</evidence>
<evidence type="ECO:0000256" key="4">
    <source>
        <dbReference type="ARBA" id="ARBA00022840"/>
    </source>
</evidence>
<dbReference type="PATRIC" id="fig|28037.99.peg.1371"/>
<protein>
    <recommendedName>
        <fullName evidence="5">protein adenylyltransferase</fullName>
        <ecNumber evidence="5">2.7.7.108</ecNumber>
    </recommendedName>
</protein>
<dbReference type="GO" id="GO:0070733">
    <property type="term" value="F:AMPylase activity"/>
    <property type="evidence" value="ECO:0007669"/>
    <property type="project" value="UniProtKB-EC"/>
</dbReference>
<evidence type="ECO:0000256" key="5">
    <source>
        <dbReference type="ARBA" id="ARBA00034531"/>
    </source>
</evidence>
<evidence type="ECO:0000256" key="3">
    <source>
        <dbReference type="ARBA" id="ARBA00022741"/>
    </source>
</evidence>